<evidence type="ECO:0000256" key="1">
    <source>
        <dbReference type="SAM" id="MobiDB-lite"/>
    </source>
</evidence>
<dbReference type="EMBL" id="KN419758">
    <property type="protein sequence ID" value="KHG21828.1"/>
    <property type="molecule type" value="Genomic_DNA"/>
</dbReference>
<evidence type="ECO:0000313" key="10">
    <source>
        <dbReference type="EMBL" id="KHG25639.1"/>
    </source>
</evidence>
<reference evidence="2" key="1">
    <citation type="submission" date="2014-09" db="EMBL/GenBank/DDBJ databases">
        <title>G. arboreum L. cv. AKA8401 A2 genome assembly version 1.0.</title>
        <authorList>
            <person name="Mudge J."/>
            <person name="Ramaraj T."/>
            <person name="Lindquist I.E."/>
            <person name="Bharti A.K."/>
            <person name="Sundararajan A."/>
            <person name="Cameron C.T."/>
            <person name="Woodward J.E."/>
            <person name="May G.D."/>
            <person name="Brubaker C."/>
            <person name="Broadhvest J."/>
            <person name="Wilkins T.A."/>
        </authorList>
    </citation>
    <scope>NUCLEOTIDE SEQUENCE</scope>
</reference>
<gene>
    <name evidence="5" type="ORF">F383_01780</name>
    <name evidence="6" type="ORF">F383_01781</name>
    <name evidence="7" type="ORF">F383_02498</name>
    <name evidence="8" type="ORF">F383_02500</name>
    <name evidence="9" type="ORF">F383_07095</name>
    <name evidence="4" type="ORF">F383_08049</name>
    <name evidence="10" type="ORF">F383_32045</name>
    <name evidence="2" type="ORF">F383_33879</name>
    <name evidence="3" type="ORF">F383_33880</name>
</gene>
<evidence type="ECO:0000313" key="4">
    <source>
        <dbReference type="EMBL" id="KHG17064.1"/>
    </source>
</evidence>
<evidence type="ECO:0000313" key="6">
    <source>
        <dbReference type="EMBL" id="KHG21828.1"/>
    </source>
</evidence>
<dbReference type="EMBL" id="KN433185">
    <property type="protein sequence ID" value="KHG25639.1"/>
    <property type="molecule type" value="Genomic_DNA"/>
</dbReference>
<evidence type="ECO:0000313" key="3">
    <source>
        <dbReference type="EMBL" id="KHG06839.1"/>
    </source>
</evidence>
<evidence type="ECO:0000313" key="8">
    <source>
        <dbReference type="EMBL" id="KHG22641.1"/>
    </source>
</evidence>
<dbReference type="AlphaFoldDB" id="A0A0B0MXN9"/>
<name>A0A0B0MXN9_GOSAR</name>
<organism evidence="2 11">
    <name type="scientific">Gossypium arboreum</name>
    <name type="common">Tree cotton</name>
    <name type="synonym">Gossypium nanking</name>
    <dbReference type="NCBI Taxonomy" id="29729"/>
    <lineage>
        <taxon>Eukaryota</taxon>
        <taxon>Viridiplantae</taxon>
        <taxon>Streptophyta</taxon>
        <taxon>Embryophyta</taxon>
        <taxon>Tracheophyta</taxon>
        <taxon>Spermatophyta</taxon>
        <taxon>Magnoliopsida</taxon>
        <taxon>eudicotyledons</taxon>
        <taxon>Gunneridae</taxon>
        <taxon>Pentapetalae</taxon>
        <taxon>rosids</taxon>
        <taxon>malvids</taxon>
        <taxon>Malvales</taxon>
        <taxon>Malvaceae</taxon>
        <taxon>Malvoideae</taxon>
        <taxon>Gossypium</taxon>
    </lineage>
</organism>
<dbReference type="EMBL" id="KN419758">
    <property type="protein sequence ID" value="KHG21827.1"/>
    <property type="molecule type" value="Genomic_DNA"/>
</dbReference>
<dbReference type="EMBL" id="JRRC01461038">
    <property type="protein sequence ID" value="KHG06838.1"/>
    <property type="molecule type" value="Genomic_DNA"/>
</dbReference>
<evidence type="ECO:0000313" key="5">
    <source>
        <dbReference type="EMBL" id="KHG21827.1"/>
    </source>
</evidence>
<dbReference type="EMBL" id="KN422394">
    <property type="protein sequence ID" value="KHG22641.1"/>
    <property type="molecule type" value="Genomic_DNA"/>
</dbReference>
<dbReference type="EMBL" id="KN422394">
    <property type="protein sequence ID" value="KHG22639.1"/>
    <property type="molecule type" value="Genomic_DNA"/>
</dbReference>
<keyword evidence="11" id="KW-1185">Reference proteome</keyword>
<dbReference type="EMBL" id="KN432787">
    <property type="protein sequence ID" value="KHG25537.1"/>
    <property type="molecule type" value="Genomic_DNA"/>
</dbReference>
<dbReference type="Proteomes" id="UP000032142">
    <property type="component" value="Unassembled WGS sequence"/>
</dbReference>
<dbReference type="EMBL" id="JRRC01461038">
    <property type="protein sequence ID" value="KHG06839.1"/>
    <property type="molecule type" value="Genomic_DNA"/>
</dbReference>
<dbReference type="EMBL" id="KN407415">
    <property type="protein sequence ID" value="KHG17064.1"/>
    <property type="molecule type" value="Genomic_DNA"/>
</dbReference>
<reference evidence="11" key="2">
    <citation type="submission" date="2014-09" db="EMBL/GenBank/DDBJ databases">
        <authorList>
            <person name="Mudge J."/>
            <person name="Ramaraj T."/>
            <person name="Lindquist I.E."/>
            <person name="Bharti A.K."/>
            <person name="Sundararajan A."/>
            <person name="Cameron C.T."/>
            <person name="Woodward J.E."/>
            <person name="May G.D."/>
            <person name="Brubaker C."/>
            <person name="Broadhvest J."/>
            <person name="Wilkins T.A."/>
        </authorList>
    </citation>
    <scope>NUCLEOTIDE SEQUENCE</scope>
    <source>
        <strain evidence="11">cv. AKA8401</strain>
    </source>
</reference>
<feature type="region of interest" description="Disordered" evidence="1">
    <location>
        <begin position="1"/>
        <end position="26"/>
    </location>
</feature>
<evidence type="ECO:0000313" key="7">
    <source>
        <dbReference type="EMBL" id="KHG22639.1"/>
    </source>
</evidence>
<evidence type="ECO:0000313" key="9">
    <source>
        <dbReference type="EMBL" id="KHG25537.1"/>
    </source>
</evidence>
<accession>A0A0B0MXN9</accession>
<evidence type="ECO:0000313" key="11">
    <source>
        <dbReference type="Proteomes" id="UP000032142"/>
    </source>
</evidence>
<protein>
    <submittedName>
        <fullName evidence="2">Uncharacterized protein</fullName>
    </submittedName>
</protein>
<proteinExistence type="predicted"/>
<evidence type="ECO:0000313" key="2">
    <source>
        <dbReference type="EMBL" id="KHG06838.1"/>
    </source>
</evidence>
<sequence length="26" mass="2905">MGLAKEKSQYTRPSNSLRGLSKRLAI</sequence>